<dbReference type="EMBL" id="JAIPUX010005289">
    <property type="protein sequence ID" value="KAH0617668.1"/>
    <property type="molecule type" value="Genomic_DNA"/>
</dbReference>
<evidence type="ECO:0000256" key="4">
    <source>
        <dbReference type="ARBA" id="ARBA00013182"/>
    </source>
</evidence>
<evidence type="ECO:0000256" key="9">
    <source>
        <dbReference type="ARBA" id="ARBA00032098"/>
    </source>
</evidence>
<evidence type="ECO:0000259" key="11">
    <source>
        <dbReference type="Pfam" id="PF00465"/>
    </source>
</evidence>
<evidence type="ECO:0000313" key="14">
    <source>
        <dbReference type="Proteomes" id="UP000826234"/>
    </source>
</evidence>
<evidence type="ECO:0000256" key="8">
    <source>
        <dbReference type="ARBA" id="ARBA00023128"/>
    </source>
</evidence>
<evidence type="ECO:0000256" key="3">
    <source>
        <dbReference type="ARBA" id="ARBA00010005"/>
    </source>
</evidence>
<reference evidence="13 14" key="1">
    <citation type="journal article" date="2022" name="Gigascience">
        <title>A chromosome-level genome assembly and annotation of the desert horned lizard, Phrynosoma platyrhinos, provides insight into chromosomal rearrangements among reptiles.</title>
        <authorList>
            <person name="Koochekian N."/>
            <person name="Ascanio A."/>
            <person name="Farleigh K."/>
            <person name="Card D.C."/>
            <person name="Schield D.R."/>
            <person name="Castoe T.A."/>
            <person name="Jezkova T."/>
        </authorList>
    </citation>
    <scope>NUCLEOTIDE SEQUENCE [LARGE SCALE GENOMIC DNA]</scope>
    <source>
        <strain evidence="13">NK-2021</strain>
    </source>
</reference>
<evidence type="ECO:0000259" key="12">
    <source>
        <dbReference type="Pfam" id="PF25137"/>
    </source>
</evidence>
<name>A0ABQ7SK48_PHRPL</name>
<keyword evidence="14" id="KW-1185">Reference proteome</keyword>
<comment type="catalytic activity">
    <reaction evidence="1">
        <text>(S)-3-hydroxybutanoate + 2-oxoglutarate = (R)-2-hydroxyglutarate + acetoacetate</text>
        <dbReference type="Rhea" id="RHEA:23048"/>
        <dbReference type="ChEBI" id="CHEBI:11047"/>
        <dbReference type="ChEBI" id="CHEBI:13705"/>
        <dbReference type="ChEBI" id="CHEBI:15801"/>
        <dbReference type="ChEBI" id="CHEBI:16810"/>
        <dbReference type="EC" id="1.1.99.24"/>
    </reaction>
</comment>
<evidence type="ECO:0000256" key="5">
    <source>
        <dbReference type="ARBA" id="ARBA00021046"/>
    </source>
</evidence>
<dbReference type="PANTHER" id="PTHR11496">
    <property type="entry name" value="ALCOHOL DEHYDROGENASE"/>
    <property type="match status" value="1"/>
</dbReference>
<dbReference type="Proteomes" id="UP000826234">
    <property type="component" value="Unassembled WGS sequence"/>
</dbReference>
<organism evidence="13 14">
    <name type="scientific">Phrynosoma platyrhinos</name>
    <name type="common">Desert horned lizard</name>
    <dbReference type="NCBI Taxonomy" id="52577"/>
    <lineage>
        <taxon>Eukaryota</taxon>
        <taxon>Metazoa</taxon>
        <taxon>Chordata</taxon>
        <taxon>Craniata</taxon>
        <taxon>Vertebrata</taxon>
        <taxon>Euteleostomi</taxon>
        <taxon>Lepidosauria</taxon>
        <taxon>Squamata</taxon>
        <taxon>Bifurcata</taxon>
        <taxon>Unidentata</taxon>
        <taxon>Episquamata</taxon>
        <taxon>Toxicofera</taxon>
        <taxon>Iguania</taxon>
        <taxon>Phrynosomatidae</taxon>
        <taxon>Phrynosomatinae</taxon>
        <taxon>Phrynosoma</taxon>
    </lineage>
</organism>
<dbReference type="InterPro" id="IPR039697">
    <property type="entry name" value="Alcohol_dehydrogenase_Fe"/>
</dbReference>
<feature type="domain" description="Fe-containing alcohol dehydrogenase-like C-terminal" evidence="12">
    <location>
        <begin position="306"/>
        <end position="496"/>
    </location>
</feature>
<dbReference type="InterPro" id="IPR042157">
    <property type="entry name" value="HOT"/>
</dbReference>
<feature type="domain" description="Alcohol dehydrogenase iron-type/glycerol dehydrogenase GldA" evidence="11">
    <location>
        <begin position="98"/>
        <end position="257"/>
    </location>
</feature>
<dbReference type="Gene3D" id="3.40.50.1970">
    <property type="match status" value="1"/>
</dbReference>
<sequence length="499" mass="54762">MVFSTIRFSLFSDEQQKESALDSPVLFVGIRMLELKKCWFSSSSELFFCSYPFWIVHPYDNKKAAKYVYALLIPTPIRKENENCIEHAVSEKTDYAFEDLQNMGARKVCVMTDKNLSQLPPVKAVLDSLTTNGINFEIYDSVRVEPTDESFQDAIKFAKKGEFDSYVAVGGGSVIDTCKTANLYASSPESDFLDHVNAPIGKGKPVRATLKPLIAVPTTAGTGSETTGVAIFDYKELKVKTGIASRTIKPSLGVIDPLHTLCMPERVTANSGFDVLCHALESYTALPYHQRSPCPSNPMNRPAYQGSNPISDVWAIHALQIVSKYLKRAIRNPEDQEARANMHLASAFAGIGFGNAGVHLCHGMSYPISGLVKKYKAKDYNVDHSLVPHGLSVVLTSPAVFTFTAPMCPERHLEAAQIMGADISSAKIKDAGLILADTLRKFLFDLNVDDGLVALGYSTADIPALVKGTLPQERVTKLSPRPQTEEELSALFEASMKLY</sequence>
<keyword evidence="7" id="KW-0560">Oxidoreductase</keyword>
<comment type="subcellular location">
    <subcellularLocation>
        <location evidence="2">Mitochondrion</location>
    </subcellularLocation>
</comment>
<dbReference type="Pfam" id="PF25137">
    <property type="entry name" value="ADH_Fe_C"/>
    <property type="match status" value="1"/>
</dbReference>
<evidence type="ECO:0000256" key="10">
    <source>
        <dbReference type="ARBA" id="ARBA00049496"/>
    </source>
</evidence>
<evidence type="ECO:0000313" key="13">
    <source>
        <dbReference type="EMBL" id="KAH0617668.1"/>
    </source>
</evidence>
<proteinExistence type="inferred from homology"/>
<dbReference type="InterPro" id="IPR056798">
    <property type="entry name" value="ADH_Fe_C"/>
</dbReference>
<accession>A0ABQ7SK48</accession>
<dbReference type="SUPFAM" id="SSF56796">
    <property type="entry name" value="Dehydroquinate synthase-like"/>
    <property type="match status" value="1"/>
</dbReference>
<protein>
    <recommendedName>
        <fullName evidence="5">Hydroxyacid-oxoacid transhydrogenase, mitochondrial</fullName>
        <ecNumber evidence="4">1.1.99.24</ecNumber>
    </recommendedName>
    <alternativeName>
        <fullName evidence="9">Alcohol dehydrogenase iron-containing protein 1</fullName>
    </alternativeName>
</protein>
<comment type="catalytic activity">
    <reaction evidence="10">
        <text>4-hydroxybutanoate + 2-oxoglutarate = (R)-2-hydroxyglutarate + succinate semialdehyde</text>
        <dbReference type="Rhea" id="RHEA:24734"/>
        <dbReference type="ChEBI" id="CHEBI:15801"/>
        <dbReference type="ChEBI" id="CHEBI:16724"/>
        <dbReference type="ChEBI" id="CHEBI:16810"/>
        <dbReference type="ChEBI" id="CHEBI:57706"/>
        <dbReference type="EC" id="1.1.99.24"/>
    </reaction>
</comment>
<evidence type="ECO:0000256" key="6">
    <source>
        <dbReference type="ARBA" id="ARBA00022946"/>
    </source>
</evidence>
<dbReference type="InterPro" id="IPR001670">
    <property type="entry name" value="ADH_Fe/GldA"/>
</dbReference>
<evidence type="ECO:0000256" key="1">
    <source>
        <dbReference type="ARBA" id="ARBA00000813"/>
    </source>
</evidence>
<keyword evidence="8" id="KW-0496">Mitochondrion</keyword>
<dbReference type="Gene3D" id="1.20.1090.10">
    <property type="entry name" value="Dehydroquinate synthase-like - alpha domain"/>
    <property type="match status" value="1"/>
</dbReference>
<dbReference type="CDD" id="cd08190">
    <property type="entry name" value="HOT"/>
    <property type="match status" value="1"/>
</dbReference>
<comment type="caution">
    <text evidence="13">The sequence shown here is derived from an EMBL/GenBank/DDBJ whole genome shotgun (WGS) entry which is preliminary data.</text>
</comment>
<dbReference type="EC" id="1.1.99.24" evidence="4"/>
<gene>
    <name evidence="13" type="ORF">JD844_016131</name>
</gene>
<dbReference type="PANTHER" id="PTHR11496:SF83">
    <property type="entry name" value="HYDROXYACID-OXOACID TRANSHYDROGENASE, MITOCHONDRIAL"/>
    <property type="match status" value="1"/>
</dbReference>
<comment type="similarity">
    <text evidence="3">Belongs to the iron-containing alcohol dehydrogenase family. Hydroxyacid-oxoacid transhydrogenase subfamily.</text>
</comment>
<dbReference type="Pfam" id="PF00465">
    <property type="entry name" value="Fe-ADH"/>
    <property type="match status" value="1"/>
</dbReference>
<keyword evidence="6" id="KW-0809">Transit peptide</keyword>
<evidence type="ECO:0000256" key="2">
    <source>
        <dbReference type="ARBA" id="ARBA00004173"/>
    </source>
</evidence>
<evidence type="ECO:0000256" key="7">
    <source>
        <dbReference type="ARBA" id="ARBA00023002"/>
    </source>
</evidence>